<dbReference type="AlphaFoldDB" id="A0A3N4J171"/>
<gene>
    <name evidence="1" type="ORF">L873DRAFT_1820272</name>
</gene>
<organism evidence="1 2">
    <name type="scientific">Choiromyces venosus 120613-1</name>
    <dbReference type="NCBI Taxonomy" id="1336337"/>
    <lineage>
        <taxon>Eukaryota</taxon>
        <taxon>Fungi</taxon>
        <taxon>Dikarya</taxon>
        <taxon>Ascomycota</taxon>
        <taxon>Pezizomycotina</taxon>
        <taxon>Pezizomycetes</taxon>
        <taxon>Pezizales</taxon>
        <taxon>Tuberaceae</taxon>
        <taxon>Choiromyces</taxon>
    </lineage>
</organism>
<evidence type="ECO:0000313" key="1">
    <source>
        <dbReference type="EMBL" id="RPA90967.1"/>
    </source>
</evidence>
<accession>A0A3N4J171</accession>
<proteinExistence type="predicted"/>
<sequence>MSVPGGKSCSKVPGTSHVAKHRLVEMPCQKFVRYTMWIRRIATHRIKTSAIYAGVIKPKYDDLVVILLQISENGGLKDSRDTHVRVNRNEVAIKISVDAPTKQKAILTRVYFCHPKSDVPDPSPIILLHPVAFALKRKHMSCFKPAPYVGWCPKIHHALDDTSRHELGFPHERHLPAQKCCV</sequence>
<dbReference type="Proteomes" id="UP000276215">
    <property type="component" value="Unassembled WGS sequence"/>
</dbReference>
<dbReference type="EMBL" id="ML120509">
    <property type="protein sequence ID" value="RPA90967.1"/>
    <property type="molecule type" value="Genomic_DNA"/>
</dbReference>
<keyword evidence="2" id="KW-1185">Reference proteome</keyword>
<reference evidence="1 2" key="1">
    <citation type="journal article" date="2018" name="Nat. Ecol. Evol.">
        <title>Pezizomycetes genomes reveal the molecular basis of ectomycorrhizal truffle lifestyle.</title>
        <authorList>
            <person name="Murat C."/>
            <person name="Payen T."/>
            <person name="Noel B."/>
            <person name="Kuo A."/>
            <person name="Morin E."/>
            <person name="Chen J."/>
            <person name="Kohler A."/>
            <person name="Krizsan K."/>
            <person name="Balestrini R."/>
            <person name="Da Silva C."/>
            <person name="Montanini B."/>
            <person name="Hainaut M."/>
            <person name="Levati E."/>
            <person name="Barry K.W."/>
            <person name="Belfiori B."/>
            <person name="Cichocki N."/>
            <person name="Clum A."/>
            <person name="Dockter R.B."/>
            <person name="Fauchery L."/>
            <person name="Guy J."/>
            <person name="Iotti M."/>
            <person name="Le Tacon F."/>
            <person name="Lindquist E.A."/>
            <person name="Lipzen A."/>
            <person name="Malagnac F."/>
            <person name="Mello A."/>
            <person name="Molinier V."/>
            <person name="Miyauchi S."/>
            <person name="Poulain J."/>
            <person name="Riccioni C."/>
            <person name="Rubini A."/>
            <person name="Sitrit Y."/>
            <person name="Splivallo R."/>
            <person name="Traeger S."/>
            <person name="Wang M."/>
            <person name="Zifcakova L."/>
            <person name="Wipf D."/>
            <person name="Zambonelli A."/>
            <person name="Paolocci F."/>
            <person name="Nowrousian M."/>
            <person name="Ottonello S."/>
            <person name="Baldrian P."/>
            <person name="Spatafora J.W."/>
            <person name="Henrissat B."/>
            <person name="Nagy L.G."/>
            <person name="Aury J.M."/>
            <person name="Wincker P."/>
            <person name="Grigoriev I.V."/>
            <person name="Bonfante P."/>
            <person name="Martin F.M."/>
        </authorList>
    </citation>
    <scope>NUCLEOTIDE SEQUENCE [LARGE SCALE GENOMIC DNA]</scope>
    <source>
        <strain evidence="1 2">120613-1</strain>
    </source>
</reference>
<evidence type="ECO:0000313" key="2">
    <source>
        <dbReference type="Proteomes" id="UP000276215"/>
    </source>
</evidence>
<protein>
    <submittedName>
        <fullName evidence="1">Uncharacterized protein</fullName>
    </submittedName>
</protein>
<name>A0A3N4J171_9PEZI</name>